<dbReference type="Pfam" id="PF01425">
    <property type="entry name" value="Amidase"/>
    <property type="match status" value="1"/>
</dbReference>
<feature type="domain" description="Amidase" evidence="2">
    <location>
        <begin position="47"/>
        <end position="508"/>
    </location>
</feature>
<sequence>MSSTFRRLATVALLLLATPLVRALSIEEATVADLHAAYSTGRLTVREVVTAYLARIDAYDQRGPHLNSIINLNKLALAEADKLDASFRSTGKLSGPLHGIPVLVKDCIDAAGMPMTSGFQGWKNYIPPADAPLVAKLKASGAIILGKNSLSEFTFGGGDNINSVLGGYARNPYNTAYATGGSSGGTGNSIAANFAMVGIGTDTGGSVRMPAAHNALVGLRPTVGLVSRSGVTPNSGLRDTAGPMARTVTDLALTLEAIAGPDPDDFATKTPPHGIAAPSPFPSRFSASLKKDALKGARLGVLRQAFKPAVTDPRIIANFEKTIAELKAAGAEIIDTFTVPELDTLPRAPQTPARLKDDFAKWFARHPGVPYASVQAIADSKLAHPLHQARLESVAASGPFESDPDTIKGLATENAYRAAFTKAMDAQRIDALVFPVWAQLPVINGDRNTQIMTSEPNPKGGVTGLGASLTFVASTLQWPGLSVPNGYLGEGLPVGLQIVGRAWDDAKIIGYAYAYEQATHYRRPPPTVPPLGPKL</sequence>
<evidence type="ECO:0000313" key="4">
    <source>
        <dbReference type="Proteomes" id="UP000217265"/>
    </source>
</evidence>
<dbReference type="PANTHER" id="PTHR42678:SF34">
    <property type="entry name" value="OS04G0183300 PROTEIN"/>
    <property type="match status" value="1"/>
</dbReference>
<proteinExistence type="predicted"/>
<dbReference type="InterPro" id="IPR023631">
    <property type="entry name" value="Amidase_dom"/>
</dbReference>
<dbReference type="InterPro" id="IPR036928">
    <property type="entry name" value="AS_sf"/>
</dbReference>
<feature type="signal peptide" evidence="1">
    <location>
        <begin position="1"/>
        <end position="23"/>
    </location>
</feature>
<keyword evidence="1" id="KW-0732">Signal</keyword>
<gene>
    <name evidence="3" type="ORF">CMV30_12880</name>
</gene>
<dbReference type="PANTHER" id="PTHR42678">
    <property type="entry name" value="AMIDASE"/>
    <property type="match status" value="1"/>
</dbReference>
<name>A0A290Q969_9BACT</name>
<keyword evidence="4" id="KW-1185">Reference proteome</keyword>
<dbReference type="Proteomes" id="UP000217265">
    <property type="component" value="Chromosome"/>
</dbReference>
<protein>
    <submittedName>
        <fullName evidence="3">Amidase</fullName>
    </submittedName>
</protein>
<dbReference type="RefSeq" id="WP_096056418.1">
    <property type="nucleotide sequence ID" value="NZ_CP023344.1"/>
</dbReference>
<evidence type="ECO:0000259" key="2">
    <source>
        <dbReference type="Pfam" id="PF01425"/>
    </source>
</evidence>
<dbReference type="Gene3D" id="3.90.1300.10">
    <property type="entry name" value="Amidase signature (AS) domain"/>
    <property type="match status" value="1"/>
</dbReference>
<dbReference type="PIRSF" id="PIRSF001221">
    <property type="entry name" value="Amidase_fungi"/>
    <property type="match status" value="1"/>
</dbReference>
<dbReference type="EMBL" id="CP023344">
    <property type="protein sequence ID" value="ATC64787.1"/>
    <property type="molecule type" value="Genomic_DNA"/>
</dbReference>
<reference evidence="3 4" key="1">
    <citation type="submission" date="2017-09" db="EMBL/GenBank/DDBJ databases">
        <title>Complete genome sequence of Verrucomicrobial strain HZ-65, isolated from freshwater.</title>
        <authorList>
            <person name="Choi A."/>
        </authorList>
    </citation>
    <scope>NUCLEOTIDE SEQUENCE [LARGE SCALE GENOMIC DNA]</scope>
    <source>
        <strain evidence="3 4">HZ-65</strain>
    </source>
</reference>
<evidence type="ECO:0000313" key="3">
    <source>
        <dbReference type="EMBL" id="ATC64787.1"/>
    </source>
</evidence>
<evidence type="ECO:0000256" key="1">
    <source>
        <dbReference type="SAM" id="SignalP"/>
    </source>
</evidence>
<feature type="chain" id="PRO_5013352958" evidence="1">
    <location>
        <begin position="24"/>
        <end position="535"/>
    </location>
</feature>
<organism evidence="3 4">
    <name type="scientific">Nibricoccus aquaticus</name>
    <dbReference type="NCBI Taxonomy" id="2576891"/>
    <lineage>
        <taxon>Bacteria</taxon>
        <taxon>Pseudomonadati</taxon>
        <taxon>Verrucomicrobiota</taxon>
        <taxon>Opitutia</taxon>
        <taxon>Opitutales</taxon>
        <taxon>Opitutaceae</taxon>
        <taxon>Nibricoccus</taxon>
    </lineage>
</organism>
<dbReference type="OrthoDB" id="9811471at2"/>
<dbReference type="AlphaFoldDB" id="A0A290Q969"/>
<accession>A0A290Q969</accession>
<dbReference type="KEGG" id="vbh:CMV30_12880"/>
<dbReference type="SUPFAM" id="SSF75304">
    <property type="entry name" value="Amidase signature (AS) enzymes"/>
    <property type="match status" value="1"/>
</dbReference>